<dbReference type="EMBL" id="HBGG01019077">
    <property type="protein sequence ID" value="CAD9207616.1"/>
    <property type="molecule type" value="Transcribed_RNA"/>
</dbReference>
<proteinExistence type="predicted"/>
<feature type="compositionally biased region" description="Basic and acidic residues" evidence="1">
    <location>
        <begin position="283"/>
        <end position="292"/>
    </location>
</feature>
<evidence type="ECO:0000256" key="1">
    <source>
        <dbReference type="SAM" id="MobiDB-lite"/>
    </source>
</evidence>
<protein>
    <submittedName>
        <fullName evidence="2">Uncharacterized protein</fullName>
    </submittedName>
</protein>
<accession>A0A7S1SSD4</accession>
<feature type="region of interest" description="Disordered" evidence="1">
    <location>
        <begin position="250"/>
        <end position="292"/>
    </location>
</feature>
<gene>
    <name evidence="2" type="ORF">TCHU04912_LOCUS9852</name>
</gene>
<evidence type="ECO:0000313" key="2">
    <source>
        <dbReference type="EMBL" id="CAD9207616.1"/>
    </source>
</evidence>
<reference evidence="2" key="1">
    <citation type="submission" date="2021-01" db="EMBL/GenBank/DDBJ databases">
        <authorList>
            <person name="Corre E."/>
            <person name="Pelletier E."/>
            <person name="Niang G."/>
            <person name="Scheremetjew M."/>
            <person name="Finn R."/>
            <person name="Kale V."/>
            <person name="Holt S."/>
            <person name="Cochrane G."/>
            <person name="Meng A."/>
            <person name="Brown T."/>
            <person name="Cohen L."/>
        </authorList>
    </citation>
    <scope>NUCLEOTIDE SEQUENCE</scope>
    <source>
        <strain evidence="2">PLY429</strain>
    </source>
</reference>
<dbReference type="AlphaFoldDB" id="A0A7S1SSD4"/>
<sequence>MSVTMLSARAPCAQPTRRMMPARQQTLRVAQRTVAPVRRSRVVVRAANDGLDIEKVKETYTKVTQAIPPVVTAATVPVVGLSLLCKALTGSGLPGTLLGSIEGISYLVLIAGFGSFLPRASAIIQGRDFSTETILKELSNKAQYGELEDSFGSNATQRLNSLSKKINPNSPLGQQMKDIEKARAEKAKETPEERAMKEKLKKELAAKALGVGKAINDTDDKKVETEGEEKIYATPVMETLKDCMTTENYDTDVTSYSDKDLGGKLNLSSPEIEKGTPVNNPGDKWREQYKTE</sequence>
<name>A0A7S1SSD4_9CHLO</name>
<organism evidence="2">
    <name type="scientific">Tetraselmis chuii</name>
    <dbReference type="NCBI Taxonomy" id="63592"/>
    <lineage>
        <taxon>Eukaryota</taxon>
        <taxon>Viridiplantae</taxon>
        <taxon>Chlorophyta</taxon>
        <taxon>core chlorophytes</taxon>
        <taxon>Chlorodendrophyceae</taxon>
        <taxon>Chlorodendrales</taxon>
        <taxon>Chlorodendraceae</taxon>
        <taxon>Tetraselmis</taxon>
    </lineage>
</organism>